<dbReference type="EMBL" id="BAABBX010000016">
    <property type="protein sequence ID" value="GAA4193165.1"/>
    <property type="molecule type" value="Genomic_DNA"/>
</dbReference>
<proteinExistence type="predicted"/>
<name>A0ABP8AXS7_9MICO</name>
<keyword evidence="2" id="KW-1185">Reference proteome</keyword>
<organism evidence="1 2">
    <name type="scientific">Gryllotalpicola kribbensis</name>
    <dbReference type="NCBI Taxonomy" id="993084"/>
    <lineage>
        <taxon>Bacteria</taxon>
        <taxon>Bacillati</taxon>
        <taxon>Actinomycetota</taxon>
        <taxon>Actinomycetes</taxon>
        <taxon>Micrococcales</taxon>
        <taxon>Microbacteriaceae</taxon>
        <taxon>Gryllotalpicola</taxon>
    </lineage>
</organism>
<comment type="caution">
    <text evidence="1">The sequence shown here is derived from an EMBL/GenBank/DDBJ whole genome shotgun (WGS) entry which is preliminary data.</text>
</comment>
<evidence type="ECO:0000313" key="1">
    <source>
        <dbReference type="EMBL" id="GAA4193165.1"/>
    </source>
</evidence>
<dbReference type="RefSeq" id="WP_344777676.1">
    <property type="nucleotide sequence ID" value="NZ_BAABBX010000016.1"/>
</dbReference>
<dbReference type="Proteomes" id="UP001500213">
    <property type="component" value="Unassembled WGS sequence"/>
</dbReference>
<protein>
    <submittedName>
        <fullName evidence="1">Uncharacterized protein</fullName>
    </submittedName>
</protein>
<gene>
    <name evidence="1" type="ORF">GCM10022288_26510</name>
</gene>
<reference evidence="2" key="1">
    <citation type="journal article" date="2019" name="Int. J. Syst. Evol. Microbiol.">
        <title>The Global Catalogue of Microorganisms (GCM) 10K type strain sequencing project: providing services to taxonomists for standard genome sequencing and annotation.</title>
        <authorList>
            <consortium name="The Broad Institute Genomics Platform"/>
            <consortium name="The Broad Institute Genome Sequencing Center for Infectious Disease"/>
            <person name="Wu L."/>
            <person name="Ma J."/>
        </authorList>
    </citation>
    <scope>NUCLEOTIDE SEQUENCE [LARGE SCALE GENOMIC DNA]</scope>
    <source>
        <strain evidence="2">JCM 17593</strain>
    </source>
</reference>
<accession>A0ABP8AXS7</accession>
<sequence length="257" mass="28291">MPTYLQENPCSECGGPIYISAPQNRRQTCGPACARERNRRRNREARRRERGTVAPRVDVPTELTPLDRLTAALGAEGVAALRERLRAEAAEASRIPRYPVVDGHVFRALPADVFRAANGRNVADDDDSGTARNKFGAVAVTVDSFMSMPTTAALDETRTGAWALRPDTLAYLSMLLDVETVEAALDRRTPVSLDADTTADTTPVETDESVLQGATEAARERHRGMSEREWARMLAPRSCPMSPVVRRRNADRYALVV</sequence>
<evidence type="ECO:0000313" key="2">
    <source>
        <dbReference type="Proteomes" id="UP001500213"/>
    </source>
</evidence>